<dbReference type="Pfam" id="PF17171">
    <property type="entry name" value="GST_C_6"/>
    <property type="match status" value="1"/>
</dbReference>
<accession>A0A8H7VE17</accession>
<dbReference type="GO" id="GO:0015031">
    <property type="term" value="P:protein transport"/>
    <property type="evidence" value="ECO:0007669"/>
    <property type="project" value="UniProtKB-KW"/>
</dbReference>
<dbReference type="InterPro" id="IPR019564">
    <property type="entry name" value="Sam37/metaxin_N"/>
</dbReference>
<dbReference type="PANTHER" id="PTHR12289:SF41">
    <property type="entry name" value="FAILED AXON CONNECTIONS-RELATED"/>
    <property type="match status" value="1"/>
</dbReference>
<evidence type="ECO:0000256" key="3">
    <source>
        <dbReference type="ARBA" id="ARBA00022787"/>
    </source>
</evidence>
<evidence type="ECO:0000256" key="5">
    <source>
        <dbReference type="ARBA" id="ARBA00023128"/>
    </source>
</evidence>
<evidence type="ECO:0000256" key="4">
    <source>
        <dbReference type="ARBA" id="ARBA00022927"/>
    </source>
</evidence>
<evidence type="ECO:0000259" key="8">
    <source>
        <dbReference type="Pfam" id="PF17171"/>
    </source>
</evidence>
<evidence type="ECO:0000313" key="10">
    <source>
        <dbReference type="Proteomes" id="UP000646827"/>
    </source>
</evidence>
<dbReference type="GO" id="GO:0001401">
    <property type="term" value="C:SAM complex"/>
    <property type="evidence" value="ECO:0007669"/>
    <property type="project" value="InterPro"/>
</dbReference>
<proteinExistence type="predicted"/>
<comment type="caution">
    <text evidence="9">The sequence shown here is derived from an EMBL/GenBank/DDBJ whole genome shotgun (WGS) entry which is preliminary data.</text>
</comment>
<evidence type="ECO:0000256" key="1">
    <source>
        <dbReference type="ARBA" id="ARBA00004294"/>
    </source>
</evidence>
<feature type="domain" description="Metaxin glutathione S-transferase" evidence="8">
    <location>
        <begin position="229"/>
        <end position="304"/>
    </location>
</feature>
<dbReference type="OrthoDB" id="198787at2759"/>
<dbReference type="PANTHER" id="PTHR12289">
    <property type="entry name" value="METAXIN RELATED"/>
    <property type="match status" value="1"/>
</dbReference>
<dbReference type="AlphaFoldDB" id="A0A8H7VE17"/>
<comment type="subcellular location">
    <subcellularLocation>
        <location evidence="1">Mitochondrion outer membrane</location>
    </subcellularLocation>
</comment>
<keyword evidence="6" id="KW-0472">Membrane</keyword>
<keyword evidence="2" id="KW-0813">Transport</keyword>
<keyword evidence="10" id="KW-1185">Reference proteome</keyword>
<protein>
    <submittedName>
        <fullName evidence="9">Uncharacterized protein</fullName>
    </submittedName>
</protein>
<reference evidence="9 10" key="1">
    <citation type="submission" date="2020-12" db="EMBL/GenBank/DDBJ databases">
        <title>Metabolic potential, ecology and presence of endohyphal bacteria is reflected in genomic diversity of Mucoromycotina.</title>
        <authorList>
            <person name="Muszewska A."/>
            <person name="Okrasinska A."/>
            <person name="Steczkiewicz K."/>
            <person name="Drgas O."/>
            <person name="Orlowska M."/>
            <person name="Perlinska-Lenart U."/>
            <person name="Aleksandrzak-Piekarczyk T."/>
            <person name="Szatraj K."/>
            <person name="Zielenkiewicz U."/>
            <person name="Pilsyk S."/>
            <person name="Malc E."/>
            <person name="Mieczkowski P."/>
            <person name="Kruszewska J.S."/>
            <person name="Biernat P."/>
            <person name="Pawlowska J."/>
        </authorList>
    </citation>
    <scope>NUCLEOTIDE SEQUENCE [LARGE SCALE GENOMIC DNA]</scope>
    <source>
        <strain evidence="9 10">CBS 142.35</strain>
    </source>
</reference>
<feature type="domain" description="Mitochondrial outer membrane transport complex Sam37/metaxin N-terminal" evidence="7">
    <location>
        <begin position="71"/>
        <end position="189"/>
    </location>
</feature>
<dbReference type="InterPro" id="IPR033468">
    <property type="entry name" value="Metaxin_GST"/>
</dbReference>
<keyword evidence="3" id="KW-1000">Mitochondrion outer membrane</keyword>
<dbReference type="CDD" id="cd03054">
    <property type="entry name" value="GST_N_Metaxin"/>
    <property type="match status" value="1"/>
</dbReference>
<keyword evidence="4" id="KW-0653">Protein transport</keyword>
<dbReference type="Pfam" id="PF10568">
    <property type="entry name" value="Tom37"/>
    <property type="match status" value="1"/>
</dbReference>
<organism evidence="9 10">
    <name type="scientific">Circinella minor</name>
    <dbReference type="NCBI Taxonomy" id="1195481"/>
    <lineage>
        <taxon>Eukaryota</taxon>
        <taxon>Fungi</taxon>
        <taxon>Fungi incertae sedis</taxon>
        <taxon>Mucoromycota</taxon>
        <taxon>Mucoromycotina</taxon>
        <taxon>Mucoromycetes</taxon>
        <taxon>Mucorales</taxon>
        <taxon>Lichtheimiaceae</taxon>
        <taxon>Circinella</taxon>
    </lineage>
</organism>
<keyword evidence="5" id="KW-0496">Mitochondrion</keyword>
<evidence type="ECO:0000256" key="6">
    <source>
        <dbReference type="ARBA" id="ARBA00023136"/>
    </source>
</evidence>
<dbReference type="EMBL" id="JAEPRB010000170">
    <property type="protein sequence ID" value="KAG2219636.1"/>
    <property type="molecule type" value="Genomic_DNA"/>
</dbReference>
<evidence type="ECO:0000313" key="9">
    <source>
        <dbReference type="EMBL" id="KAG2219636.1"/>
    </source>
</evidence>
<gene>
    <name evidence="9" type="ORF">INT45_012337</name>
</gene>
<sequence length="310" mass="35537">MATTDQSPTEQQQWPQLPTIELPPFLDFLKLKNFPLKVYPPVYERSKLTNDTLYIYGPGWRNSWGSFDVQCLQIQIYLKFCGIDFEVKNSNEPNSSPSGKLPYLETVTGAVYDTDQIQKWITERGKAKTLTSPSDQEQAKAFIALANTKLHAAWLFSSWLEPLNYSEITSKAYYGHVPGPINHLLAYQKQNEVVQTLLTDRDILVREEASKITITGKINLNIWIYNDAAQTLEALSIKLGDNSYYFDSSEPTWIDAVIFSYIHAIMSMPTLPGSTLGDEEKKQAMTLRNMVRKHENLVRYAKSMYDQWIK</sequence>
<name>A0A8H7VE17_9FUNG</name>
<dbReference type="InterPro" id="IPR050931">
    <property type="entry name" value="Mito_Protein_Transport_Metaxin"/>
</dbReference>
<dbReference type="Proteomes" id="UP000646827">
    <property type="component" value="Unassembled WGS sequence"/>
</dbReference>
<evidence type="ECO:0000259" key="7">
    <source>
        <dbReference type="Pfam" id="PF10568"/>
    </source>
</evidence>
<evidence type="ECO:0000256" key="2">
    <source>
        <dbReference type="ARBA" id="ARBA00022448"/>
    </source>
</evidence>